<dbReference type="Proteomes" id="UP000249725">
    <property type="component" value="Unassembled WGS sequence"/>
</dbReference>
<dbReference type="Gene3D" id="3.40.50.10320">
    <property type="entry name" value="LmbE-like"/>
    <property type="match status" value="1"/>
</dbReference>
<accession>A0A328AUB6</accession>
<organism evidence="1 2">
    <name type="scientific">Phenylobacterium deserti</name>
    <dbReference type="NCBI Taxonomy" id="1914756"/>
    <lineage>
        <taxon>Bacteria</taxon>
        <taxon>Pseudomonadati</taxon>
        <taxon>Pseudomonadota</taxon>
        <taxon>Alphaproteobacteria</taxon>
        <taxon>Caulobacterales</taxon>
        <taxon>Caulobacteraceae</taxon>
        <taxon>Phenylobacterium</taxon>
    </lineage>
</organism>
<sequence length="258" mass="28560">MAVVYVLAHFDDEYGAVPLIREAARAGTDQWFLYVADYRTPELAAVRLAESQRFLAHLGIEASRVVHVGKGSGAFDGDVHAALPAAYEQLRATARSLPALDRLVVTAFEGGHMDHDMCALMAWELSRELGGAPIEQFGLYNGLGLAGPLFHGAMPIPQNGPVRRVKVTFGEWLSWAASVRFYPSQAKTWVGLWPAMFWSLLRRGFGVQTLSEDRIAQRPHEGALLYERMFKRPYSEVKAAADSFLAARLALHDHQEAP</sequence>
<dbReference type="RefSeq" id="WP_111514315.1">
    <property type="nucleotide sequence ID" value="NZ_QFYR01000001.1"/>
</dbReference>
<evidence type="ECO:0008006" key="3">
    <source>
        <dbReference type="Google" id="ProtNLM"/>
    </source>
</evidence>
<dbReference type="OrthoDB" id="128519at2"/>
<evidence type="ECO:0000313" key="2">
    <source>
        <dbReference type="Proteomes" id="UP000249725"/>
    </source>
</evidence>
<dbReference type="InterPro" id="IPR024078">
    <property type="entry name" value="LmbE-like_dom_sf"/>
</dbReference>
<comment type="caution">
    <text evidence="1">The sequence shown here is derived from an EMBL/GenBank/DDBJ whole genome shotgun (WGS) entry which is preliminary data.</text>
</comment>
<dbReference type="InterPro" id="IPR003737">
    <property type="entry name" value="GlcNAc_PI_deacetylase-related"/>
</dbReference>
<dbReference type="EMBL" id="QFYR01000001">
    <property type="protein sequence ID" value="RAK57865.1"/>
    <property type="molecule type" value="Genomic_DNA"/>
</dbReference>
<keyword evidence="2" id="KW-1185">Reference proteome</keyword>
<evidence type="ECO:0000313" key="1">
    <source>
        <dbReference type="EMBL" id="RAK57865.1"/>
    </source>
</evidence>
<name>A0A328AUB6_9CAUL</name>
<proteinExistence type="predicted"/>
<dbReference type="Pfam" id="PF02585">
    <property type="entry name" value="PIG-L"/>
    <property type="match status" value="1"/>
</dbReference>
<reference evidence="2" key="1">
    <citation type="submission" date="2018-05" db="EMBL/GenBank/DDBJ databases">
        <authorList>
            <person name="Li X."/>
        </authorList>
    </citation>
    <scope>NUCLEOTIDE SEQUENCE [LARGE SCALE GENOMIC DNA]</scope>
    <source>
        <strain evidence="2">YIM 73061</strain>
    </source>
</reference>
<gene>
    <name evidence="1" type="ORF">DJ018_08130</name>
</gene>
<protein>
    <recommendedName>
        <fullName evidence="3">PIG-L family deacetylase</fullName>
    </recommendedName>
</protein>
<dbReference type="SUPFAM" id="SSF102588">
    <property type="entry name" value="LmbE-like"/>
    <property type="match status" value="1"/>
</dbReference>
<dbReference type="AlphaFoldDB" id="A0A328AUB6"/>